<sequence length="197" mass="19944">ITYVPSTPGVAAPLPLGSTPAVSSTQQTPSPAGPSFLQSPVATLGFTAIAPAGQALVQPIVASQPPLLAPCPPPSGLSQASQASTGTRQLVTAIYPSVSLAGGVVSVTAVPQSAASSTSILASSSTPQTKTSLAAAAQTDAQLQSQVNMHMENERGPESRREMEKQRDLVVSKDGHQTPPSGLEESVQPSCTSLTHK</sequence>
<dbReference type="EMBL" id="JAMKFB020000019">
    <property type="protein sequence ID" value="KAL0166978.1"/>
    <property type="molecule type" value="Genomic_DNA"/>
</dbReference>
<name>A0ABD0NYM1_CIRMR</name>
<feature type="compositionally biased region" description="Polar residues" evidence="1">
    <location>
        <begin position="20"/>
        <end position="35"/>
    </location>
</feature>
<comment type="caution">
    <text evidence="2">The sequence shown here is derived from an EMBL/GenBank/DDBJ whole genome shotgun (WGS) entry which is preliminary data.</text>
</comment>
<reference evidence="2 3" key="1">
    <citation type="submission" date="2024-05" db="EMBL/GenBank/DDBJ databases">
        <title>Genome sequencing and assembly of Indian major carp, Cirrhinus mrigala (Hamilton, 1822).</title>
        <authorList>
            <person name="Mohindra V."/>
            <person name="Chowdhury L.M."/>
            <person name="Lal K."/>
            <person name="Jena J.K."/>
        </authorList>
    </citation>
    <scope>NUCLEOTIDE SEQUENCE [LARGE SCALE GENOMIC DNA]</scope>
    <source>
        <strain evidence="2">CM1030</strain>
        <tissue evidence="2">Blood</tissue>
    </source>
</reference>
<feature type="compositionally biased region" description="Basic and acidic residues" evidence="1">
    <location>
        <begin position="151"/>
        <end position="176"/>
    </location>
</feature>
<evidence type="ECO:0000256" key="1">
    <source>
        <dbReference type="SAM" id="MobiDB-lite"/>
    </source>
</evidence>
<protein>
    <submittedName>
        <fullName evidence="2">Uncharacterized protein</fullName>
    </submittedName>
</protein>
<feature type="non-terminal residue" evidence="2">
    <location>
        <position position="1"/>
    </location>
</feature>
<proteinExistence type="predicted"/>
<feature type="non-terminal residue" evidence="2">
    <location>
        <position position="197"/>
    </location>
</feature>
<dbReference type="AlphaFoldDB" id="A0ABD0NYM1"/>
<evidence type="ECO:0000313" key="3">
    <source>
        <dbReference type="Proteomes" id="UP001529510"/>
    </source>
</evidence>
<accession>A0ABD0NYM1</accession>
<evidence type="ECO:0000313" key="2">
    <source>
        <dbReference type="EMBL" id="KAL0166978.1"/>
    </source>
</evidence>
<keyword evidence="3" id="KW-1185">Reference proteome</keyword>
<feature type="region of interest" description="Disordered" evidence="1">
    <location>
        <begin position="1"/>
        <end position="35"/>
    </location>
</feature>
<feature type="region of interest" description="Disordered" evidence="1">
    <location>
        <begin position="150"/>
        <end position="197"/>
    </location>
</feature>
<dbReference type="Proteomes" id="UP001529510">
    <property type="component" value="Unassembled WGS sequence"/>
</dbReference>
<organism evidence="2 3">
    <name type="scientific">Cirrhinus mrigala</name>
    <name type="common">Mrigala</name>
    <dbReference type="NCBI Taxonomy" id="683832"/>
    <lineage>
        <taxon>Eukaryota</taxon>
        <taxon>Metazoa</taxon>
        <taxon>Chordata</taxon>
        <taxon>Craniata</taxon>
        <taxon>Vertebrata</taxon>
        <taxon>Euteleostomi</taxon>
        <taxon>Actinopterygii</taxon>
        <taxon>Neopterygii</taxon>
        <taxon>Teleostei</taxon>
        <taxon>Ostariophysi</taxon>
        <taxon>Cypriniformes</taxon>
        <taxon>Cyprinidae</taxon>
        <taxon>Labeoninae</taxon>
        <taxon>Labeonini</taxon>
        <taxon>Cirrhinus</taxon>
    </lineage>
</organism>
<feature type="compositionally biased region" description="Polar residues" evidence="1">
    <location>
        <begin position="187"/>
        <end position="197"/>
    </location>
</feature>
<gene>
    <name evidence="2" type="ORF">M9458_038822</name>
</gene>